<reference evidence="2 3" key="1">
    <citation type="submission" date="2008-10" db="EMBL/GenBank/DDBJ databases">
        <title>Draft genome sequence of Collinsella stercoris (DSM 13279).</title>
        <authorList>
            <person name="Sudarsanam P."/>
            <person name="Ley R."/>
            <person name="Guruge J."/>
            <person name="Turnbaugh P.J."/>
            <person name="Mahowald M."/>
            <person name="Liep D."/>
            <person name="Gordon J."/>
        </authorList>
    </citation>
    <scope>NUCLEOTIDE SEQUENCE [LARGE SCALE GENOMIC DNA]</scope>
    <source>
        <strain evidence="2 3">DSM 13279</strain>
    </source>
</reference>
<keyword evidence="3" id="KW-1185">Reference proteome</keyword>
<name>B6GA02_9ACTN</name>
<dbReference type="Proteomes" id="UP000003560">
    <property type="component" value="Unassembled WGS sequence"/>
</dbReference>
<feature type="compositionally biased region" description="Basic and acidic residues" evidence="1">
    <location>
        <begin position="1"/>
        <end position="10"/>
    </location>
</feature>
<dbReference type="AlphaFoldDB" id="B6GA02"/>
<feature type="region of interest" description="Disordered" evidence="1">
    <location>
        <begin position="1"/>
        <end position="21"/>
    </location>
</feature>
<sequence length="52" mass="5985">MKTLCRRGDFCRSPAQHSRSSAASAKTYGAYHHVYLHIYMLKPFTGILYTFT</sequence>
<gene>
    <name evidence="2" type="ORF">COLSTE_00893</name>
</gene>
<evidence type="ECO:0000313" key="2">
    <source>
        <dbReference type="EMBL" id="EEA90857.1"/>
    </source>
</evidence>
<dbReference type="HOGENOM" id="CLU_3078749_0_0_11"/>
<dbReference type="STRING" id="445975.COLSTE_00893"/>
<evidence type="ECO:0000256" key="1">
    <source>
        <dbReference type="SAM" id="MobiDB-lite"/>
    </source>
</evidence>
<evidence type="ECO:0000313" key="3">
    <source>
        <dbReference type="Proteomes" id="UP000003560"/>
    </source>
</evidence>
<accession>B6GA02</accession>
<comment type="caution">
    <text evidence="2">The sequence shown here is derived from an EMBL/GenBank/DDBJ whole genome shotgun (WGS) entry which is preliminary data.</text>
</comment>
<reference evidence="2 3" key="2">
    <citation type="submission" date="2008-10" db="EMBL/GenBank/DDBJ databases">
        <authorList>
            <person name="Fulton L."/>
            <person name="Clifton S."/>
            <person name="Fulton B."/>
            <person name="Xu J."/>
            <person name="Minx P."/>
            <person name="Pepin K.H."/>
            <person name="Johnson M."/>
            <person name="Thiruvilangam P."/>
            <person name="Bhonagiri V."/>
            <person name="Nash W.E."/>
            <person name="Mardis E.R."/>
            <person name="Wilson R.K."/>
        </authorList>
    </citation>
    <scope>NUCLEOTIDE SEQUENCE [LARGE SCALE GENOMIC DNA]</scope>
    <source>
        <strain evidence="2 3">DSM 13279</strain>
    </source>
</reference>
<protein>
    <submittedName>
        <fullName evidence="2">Uncharacterized protein</fullName>
    </submittedName>
</protein>
<organism evidence="2 3">
    <name type="scientific">Collinsella stercoris DSM 13279</name>
    <dbReference type="NCBI Taxonomy" id="445975"/>
    <lineage>
        <taxon>Bacteria</taxon>
        <taxon>Bacillati</taxon>
        <taxon>Actinomycetota</taxon>
        <taxon>Coriobacteriia</taxon>
        <taxon>Coriobacteriales</taxon>
        <taxon>Coriobacteriaceae</taxon>
        <taxon>Collinsella</taxon>
    </lineage>
</organism>
<proteinExistence type="predicted"/>
<dbReference type="EMBL" id="ABXJ01000055">
    <property type="protein sequence ID" value="EEA90857.1"/>
    <property type="molecule type" value="Genomic_DNA"/>
</dbReference>